<protein>
    <recommendedName>
        <fullName evidence="3">DNA helicase</fullName>
    </recommendedName>
</protein>
<evidence type="ECO:0000313" key="1">
    <source>
        <dbReference type="EMBL" id="CAK0857467.1"/>
    </source>
</evidence>
<accession>A0ABN9UDD8</accession>
<dbReference type="InterPro" id="IPR012340">
    <property type="entry name" value="NA-bd_OB-fold"/>
</dbReference>
<dbReference type="Gene3D" id="2.40.50.140">
    <property type="entry name" value="Nucleic acid-binding proteins"/>
    <property type="match status" value="1"/>
</dbReference>
<evidence type="ECO:0008006" key="3">
    <source>
        <dbReference type="Google" id="ProtNLM"/>
    </source>
</evidence>
<dbReference type="Pfam" id="PF15490">
    <property type="entry name" value="Ten1_2"/>
    <property type="match status" value="1"/>
</dbReference>
<dbReference type="InterPro" id="IPR029146">
    <property type="entry name" value="Ten1_animal_plant"/>
</dbReference>
<evidence type="ECO:0000313" key="2">
    <source>
        <dbReference type="Proteomes" id="UP001189429"/>
    </source>
</evidence>
<name>A0ABN9UDD8_9DINO</name>
<sequence length="134" mass="14098">MAPEAITAFKATTTDDRSPIVDWSPTAVATQAAAATPPPPEEPGHLRGVLADRGARVPVDFAAAAGPAAALRGGALVQVLGELRRPPQGDLLLRARIVRPADGLDMGLYERCLQVRREFEAYYCPAGLPATRTG</sequence>
<keyword evidence="2" id="KW-1185">Reference proteome</keyword>
<reference evidence="1" key="1">
    <citation type="submission" date="2023-10" db="EMBL/GenBank/DDBJ databases">
        <authorList>
            <person name="Chen Y."/>
            <person name="Shah S."/>
            <person name="Dougan E. K."/>
            <person name="Thang M."/>
            <person name="Chan C."/>
        </authorList>
    </citation>
    <scope>NUCLEOTIDE SEQUENCE [LARGE SCALE GENOMIC DNA]</scope>
</reference>
<dbReference type="EMBL" id="CAUYUJ010015731">
    <property type="protein sequence ID" value="CAK0857467.1"/>
    <property type="molecule type" value="Genomic_DNA"/>
</dbReference>
<comment type="caution">
    <text evidence="1">The sequence shown here is derived from an EMBL/GenBank/DDBJ whole genome shotgun (WGS) entry which is preliminary data.</text>
</comment>
<dbReference type="Proteomes" id="UP001189429">
    <property type="component" value="Unassembled WGS sequence"/>
</dbReference>
<gene>
    <name evidence="1" type="ORF">PCOR1329_LOCUS47578</name>
</gene>
<organism evidence="1 2">
    <name type="scientific">Prorocentrum cordatum</name>
    <dbReference type="NCBI Taxonomy" id="2364126"/>
    <lineage>
        <taxon>Eukaryota</taxon>
        <taxon>Sar</taxon>
        <taxon>Alveolata</taxon>
        <taxon>Dinophyceae</taxon>
        <taxon>Prorocentrales</taxon>
        <taxon>Prorocentraceae</taxon>
        <taxon>Prorocentrum</taxon>
    </lineage>
</organism>
<proteinExistence type="predicted"/>